<keyword evidence="7 9" id="KW-0811">Translocation</keyword>
<evidence type="ECO:0000256" key="8">
    <source>
        <dbReference type="ARBA" id="ARBA00023136"/>
    </source>
</evidence>
<dbReference type="RefSeq" id="WP_062559177.1">
    <property type="nucleotide sequence ID" value="NZ_CP013341.1"/>
</dbReference>
<dbReference type="AlphaFoldDB" id="A0A0S3AK43"/>
<dbReference type="GO" id="GO:0005886">
    <property type="term" value="C:plasma membrane"/>
    <property type="evidence" value="ECO:0007669"/>
    <property type="project" value="UniProtKB-UniRule"/>
</dbReference>
<keyword evidence="5 9" id="KW-0653">Protein transport</keyword>
<reference evidence="11" key="2">
    <citation type="submission" date="2016-10" db="EMBL/GenBank/DDBJ databases">
        <authorList>
            <person name="de Groot N.N."/>
        </authorList>
    </citation>
    <scope>NUCLEOTIDE SEQUENCE [LARGE SCALE GENOMIC DNA]</scope>
    <source>
        <strain evidence="11">Nm10</strain>
        <strain evidence="12">Nm9</strain>
    </source>
</reference>
<reference evidence="14 15" key="1">
    <citation type="submission" date="2016-10" db="EMBL/GenBank/DDBJ databases">
        <authorList>
            <person name="Varghese N."/>
            <person name="Submissions S."/>
        </authorList>
    </citation>
    <scope>NUCLEOTIDE SEQUENCE [LARGE SCALE GENOMIC DNA]</scope>
    <source>
        <strain evidence="15">Nm10</strain>
        <strain evidence="14">Nm9</strain>
    </source>
</reference>
<dbReference type="Proteomes" id="UP000182882">
    <property type="component" value="Unassembled WGS sequence"/>
</dbReference>
<name>A0A0S3AK43_9PROT</name>
<evidence type="ECO:0000313" key="14">
    <source>
        <dbReference type="Proteomes" id="UP000181998"/>
    </source>
</evidence>
<evidence type="ECO:0000313" key="11">
    <source>
        <dbReference type="EMBL" id="SDU31545.1"/>
    </source>
</evidence>
<comment type="caution">
    <text evidence="9">Lacks conserved residue(s) required for the propagation of feature annotation.</text>
</comment>
<reference evidence="13 16" key="3">
    <citation type="submission" date="2017-09" db="EMBL/GenBank/DDBJ databases">
        <authorList>
            <person name="Ehlers B."/>
            <person name="Leendertz F.H."/>
        </authorList>
    </citation>
    <scope>NUCLEOTIDE SEQUENCE [LARGE SCALE GENOMIC DNA]</scope>
    <source>
        <strain evidence="13 16">Nm42</strain>
    </source>
</reference>
<dbReference type="NCBIfam" id="TIGR00964">
    <property type="entry name" value="secE_bact"/>
    <property type="match status" value="1"/>
</dbReference>
<dbReference type="Proteomes" id="UP000219335">
    <property type="component" value="Unassembled WGS sequence"/>
</dbReference>
<accession>A0A0S3AK43</accession>
<dbReference type="PRINTS" id="PR01650">
    <property type="entry name" value="SECETRNLCASE"/>
</dbReference>
<dbReference type="HAMAP" id="MF_00422">
    <property type="entry name" value="SecE"/>
    <property type="match status" value="1"/>
</dbReference>
<evidence type="ECO:0000256" key="4">
    <source>
        <dbReference type="ARBA" id="ARBA00022692"/>
    </source>
</evidence>
<dbReference type="InterPro" id="IPR038379">
    <property type="entry name" value="SecE_sf"/>
</dbReference>
<comment type="subunit">
    <text evidence="9">Component of the Sec protein translocase complex. Heterotrimer consisting of SecY, SecE and SecG subunits. The heterotrimers can form oligomers, although 1 heterotrimer is thought to be able to translocate proteins. Interacts with the ribosome. Interacts with SecDF, and other proteins may be involved. Interacts with SecA.</text>
</comment>
<dbReference type="InterPro" id="IPR001901">
    <property type="entry name" value="Translocase_SecE/Sec61-g"/>
</dbReference>
<dbReference type="NCBIfam" id="NF004371">
    <property type="entry name" value="PRK05740.1-1"/>
    <property type="match status" value="1"/>
</dbReference>
<dbReference type="InterPro" id="IPR005807">
    <property type="entry name" value="SecE_bac"/>
</dbReference>
<dbReference type="Proteomes" id="UP000181998">
    <property type="component" value="Unassembled WGS sequence"/>
</dbReference>
<dbReference type="PANTHER" id="PTHR33910:SF1">
    <property type="entry name" value="PROTEIN TRANSLOCASE SUBUNIT SECE"/>
    <property type="match status" value="1"/>
</dbReference>
<organism evidence="10 17">
    <name type="scientific">Nitrosomonas ureae</name>
    <dbReference type="NCBI Taxonomy" id="44577"/>
    <lineage>
        <taxon>Bacteria</taxon>
        <taxon>Pseudomonadati</taxon>
        <taxon>Pseudomonadota</taxon>
        <taxon>Betaproteobacteria</taxon>
        <taxon>Nitrosomonadales</taxon>
        <taxon>Nitrosomonadaceae</taxon>
        <taxon>Nitrosomonas</taxon>
    </lineage>
</organism>
<evidence type="ECO:0000256" key="1">
    <source>
        <dbReference type="ARBA" id="ARBA00004370"/>
    </source>
</evidence>
<dbReference type="Pfam" id="PF00584">
    <property type="entry name" value="SecE"/>
    <property type="match status" value="1"/>
</dbReference>
<comment type="subcellular location">
    <subcellularLocation>
        <location evidence="1">Membrane</location>
    </subcellularLocation>
</comment>
<comment type="function">
    <text evidence="9">Essential subunit of the Sec protein translocation channel SecYEG. Clamps together the 2 halves of SecY. May contact the channel plug during translocation.</text>
</comment>
<evidence type="ECO:0000256" key="6">
    <source>
        <dbReference type="ARBA" id="ARBA00022989"/>
    </source>
</evidence>
<dbReference type="EMBL" id="FNLN01000051">
    <property type="protein sequence ID" value="SDU31545.1"/>
    <property type="molecule type" value="Genomic_DNA"/>
</dbReference>
<comment type="similarity">
    <text evidence="9">Belongs to the SecE/SEC61-gamma family.</text>
</comment>
<dbReference type="EMBL" id="QAOL01000056">
    <property type="protein sequence ID" value="PTQ79128.1"/>
    <property type="molecule type" value="Genomic_DNA"/>
</dbReference>
<dbReference type="Gene3D" id="1.20.5.1030">
    <property type="entry name" value="Preprotein translocase secy subunit"/>
    <property type="match status" value="1"/>
</dbReference>
<dbReference type="KEGG" id="nur:ATY38_10040"/>
<keyword evidence="8 9" id="KW-0472">Membrane</keyword>
<dbReference type="GO" id="GO:0008320">
    <property type="term" value="F:protein transmembrane transporter activity"/>
    <property type="evidence" value="ECO:0007669"/>
    <property type="project" value="UniProtKB-UniRule"/>
</dbReference>
<keyword evidence="15" id="KW-1185">Reference proteome</keyword>
<evidence type="ECO:0000256" key="5">
    <source>
        <dbReference type="ARBA" id="ARBA00022927"/>
    </source>
</evidence>
<sequence>MNKLKLLLAVVFVLAGVAGFFYLNESAMVIRVLSILIGILSAAIIAKFTTQGQDFYAFCKESSEEIKKVVWPSRKESLQTSGVVFAFVVVMALFLWLIDAALMSLVKLMMNQDA</sequence>
<feature type="transmembrane region" description="Helical" evidence="9">
    <location>
        <begin position="83"/>
        <end position="106"/>
    </location>
</feature>
<evidence type="ECO:0000313" key="17">
    <source>
        <dbReference type="Proteomes" id="UP000244110"/>
    </source>
</evidence>
<evidence type="ECO:0000313" key="15">
    <source>
        <dbReference type="Proteomes" id="UP000182882"/>
    </source>
</evidence>
<gene>
    <name evidence="9" type="primary">secE</name>
    <name evidence="10" type="ORF">C8R28_10563</name>
    <name evidence="11" type="ORF">SAMN05216406_1513</name>
    <name evidence="12" type="ORF">SAMN05421510_10623</name>
    <name evidence="13" type="ORF">SAMN06297164_3035</name>
</gene>
<reference evidence="10 17" key="4">
    <citation type="submission" date="2018-04" db="EMBL/GenBank/DDBJ databases">
        <title>Active sludge and wastewater microbial communities from Klosterneuburg, Austria.</title>
        <authorList>
            <person name="Wagner M."/>
        </authorList>
    </citation>
    <scope>NUCLEOTIDE SEQUENCE [LARGE SCALE GENOMIC DNA]</scope>
    <source>
        <strain evidence="10 17">Nm4</strain>
    </source>
</reference>
<dbReference type="PANTHER" id="PTHR33910">
    <property type="entry name" value="PROTEIN TRANSLOCASE SUBUNIT SECE"/>
    <property type="match status" value="1"/>
</dbReference>
<proteinExistence type="inferred from homology"/>
<dbReference type="Proteomes" id="UP000244110">
    <property type="component" value="Unassembled WGS sequence"/>
</dbReference>
<keyword evidence="3 9" id="KW-1003">Cell membrane</keyword>
<evidence type="ECO:0000256" key="9">
    <source>
        <dbReference type="HAMAP-Rule" id="MF_00422"/>
    </source>
</evidence>
<evidence type="ECO:0000256" key="3">
    <source>
        <dbReference type="ARBA" id="ARBA00022475"/>
    </source>
</evidence>
<keyword evidence="6 9" id="KW-1133">Transmembrane helix</keyword>
<keyword evidence="2 9" id="KW-0813">Transport</keyword>
<dbReference type="GO" id="GO:0006605">
    <property type="term" value="P:protein targeting"/>
    <property type="evidence" value="ECO:0007669"/>
    <property type="project" value="UniProtKB-UniRule"/>
</dbReference>
<evidence type="ECO:0000313" key="12">
    <source>
        <dbReference type="EMBL" id="SEQ48626.1"/>
    </source>
</evidence>
<evidence type="ECO:0000256" key="2">
    <source>
        <dbReference type="ARBA" id="ARBA00022448"/>
    </source>
</evidence>
<dbReference type="GO" id="GO:0065002">
    <property type="term" value="P:intracellular protein transmembrane transport"/>
    <property type="evidence" value="ECO:0007669"/>
    <property type="project" value="UniProtKB-UniRule"/>
</dbReference>
<dbReference type="OrthoDB" id="9806365at2"/>
<evidence type="ECO:0000313" key="16">
    <source>
        <dbReference type="Proteomes" id="UP000219335"/>
    </source>
</evidence>
<dbReference type="GO" id="GO:0009306">
    <property type="term" value="P:protein secretion"/>
    <property type="evidence" value="ECO:0007669"/>
    <property type="project" value="UniProtKB-UniRule"/>
</dbReference>
<dbReference type="EMBL" id="OCMU01000002">
    <property type="protein sequence ID" value="SOD20962.1"/>
    <property type="molecule type" value="Genomic_DNA"/>
</dbReference>
<keyword evidence="4 9" id="KW-0812">Transmembrane</keyword>
<evidence type="ECO:0000313" key="13">
    <source>
        <dbReference type="EMBL" id="SOD20962.1"/>
    </source>
</evidence>
<evidence type="ECO:0000313" key="10">
    <source>
        <dbReference type="EMBL" id="PTQ79128.1"/>
    </source>
</evidence>
<protein>
    <recommendedName>
        <fullName evidence="9">Protein translocase subunit SecE</fullName>
    </recommendedName>
</protein>
<dbReference type="GO" id="GO:0043952">
    <property type="term" value="P:protein transport by the Sec complex"/>
    <property type="evidence" value="ECO:0007669"/>
    <property type="project" value="UniProtKB-UniRule"/>
</dbReference>
<dbReference type="STRING" id="44577.ATY38_10040"/>
<evidence type="ECO:0000256" key="7">
    <source>
        <dbReference type="ARBA" id="ARBA00023010"/>
    </source>
</evidence>
<dbReference type="EMBL" id="FOFX01000062">
    <property type="protein sequence ID" value="SEQ48626.1"/>
    <property type="molecule type" value="Genomic_DNA"/>
</dbReference>
<feature type="transmembrane region" description="Helical" evidence="9">
    <location>
        <begin position="29"/>
        <end position="46"/>
    </location>
</feature>